<dbReference type="EMBL" id="AB981170">
    <property type="protein sequence ID" value="BAP28165.1"/>
    <property type="molecule type" value="Genomic_DNA"/>
</dbReference>
<evidence type="ECO:0000313" key="2">
    <source>
        <dbReference type="Proteomes" id="UP000028669"/>
    </source>
</evidence>
<reference evidence="1 2" key="1">
    <citation type="submission" date="2014-08" db="EMBL/GenBank/DDBJ databases">
        <title>Molecular characterization of a new filamentous phage infecting Ralstonia. solanacearum with a wide host range.</title>
        <authorList>
            <person name="Askora A."/>
            <person name="Kawasaki T."/>
            <person name="Fujie M."/>
            <person name="Yamada T."/>
        </authorList>
    </citation>
    <scope>NUCLEOTIDE SEQUENCE [LARGE SCALE GENOMIC DNA]</scope>
</reference>
<sequence>MIGVLIMRSTIEILDQARGTNSDYWVAKQVGSQPSVVSTWRSRGHVGPDAIVKLCELAKVPVAKGLALCAWETIKDKDLRDRIGNAVSFSRPLRAMNKVFSPAR</sequence>
<dbReference type="Gene3D" id="1.10.260.40">
    <property type="entry name" value="lambda repressor-like DNA-binding domains"/>
    <property type="match status" value="1"/>
</dbReference>
<dbReference type="Proteomes" id="UP000028669">
    <property type="component" value="Segment"/>
</dbReference>
<organism evidence="1 2">
    <name type="scientific">Ralstonia phage RSMSuper</name>
    <dbReference type="NCBI Taxonomy" id="1530086"/>
    <lineage>
        <taxon>Viruses</taxon>
        <taxon>Monodnaviria</taxon>
        <taxon>Loebvirae</taxon>
        <taxon>Hofneiviricota</taxon>
        <taxon>Faserviricetes</taxon>
        <taxon>Tubulavirales</taxon>
        <taxon>Inoviridae</taxon>
        <taxon>Habenivirus</taxon>
        <taxon>Habenivirus RSM3</taxon>
    </lineage>
</organism>
<evidence type="ECO:0000313" key="1">
    <source>
        <dbReference type="EMBL" id="BAP28165.1"/>
    </source>
</evidence>
<protein>
    <submittedName>
        <fullName evidence="1">Uncharacterized protein</fullName>
    </submittedName>
</protein>
<dbReference type="InterPro" id="IPR010982">
    <property type="entry name" value="Lambda_DNA-bd_dom_sf"/>
</dbReference>
<proteinExistence type="predicted"/>
<dbReference type="GO" id="GO:0003677">
    <property type="term" value="F:DNA binding"/>
    <property type="evidence" value="ECO:0007669"/>
    <property type="project" value="InterPro"/>
</dbReference>
<accession>A0A077KEU3</accession>
<name>A0A077KEU3_9VIRU</name>